<feature type="compositionally biased region" description="Basic and acidic residues" evidence="1">
    <location>
        <begin position="7"/>
        <end position="19"/>
    </location>
</feature>
<dbReference type="AlphaFoldDB" id="A0A1X0NN58"/>
<dbReference type="Proteomes" id="UP000192257">
    <property type="component" value="Unassembled WGS sequence"/>
</dbReference>
<feature type="compositionally biased region" description="Polar residues" evidence="1">
    <location>
        <begin position="70"/>
        <end position="89"/>
    </location>
</feature>
<dbReference type="VEuPathDB" id="TriTrypDB:TM35_000301770"/>
<feature type="compositionally biased region" description="Polar residues" evidence="1">
    <location>
        <begin position="24"/>
        <end position="37"/>
    </location>
</feature>
<reference evidence="2 3" key="1">
    <citation type="submission" date="2017-03" db="EMBL/GenBank/DDBJ databases">
        <title>An alternative strategy for trypanosome survival in the mammalian bloodstream revealed through genome and transcriptome analysis of the ubiquitous bovine parasite Trypanosoma (Megatrypanum) theileri.</title>
        <authorList>
            <person name="Kelly S."/>
            <person name="Ivens A."/>
            <person name="Mott A."/>
            <person name="O'Neill E."/>
            <person name="Emms D."/>
            <person name="Macleod O."/>
            <person name="Voorheis P."/>
            <person name="Matthews J."/>
            <person name="Matthews K."/>
            <person name="Carrington M."/>
        </authorList>
    </citation>
    <scope>NUCLEOTIDE SEQUENCE [LARGE SCALE GENOMIC DNA]</scope>
    <source>
        <strain evidence="2">Edinburgh</strain>
    </source>
</reference>
<keyword evidence="3" id="KW-1185">Reference proteome</keyword>
<evidence type="ECO:0000313" key="2">
    <source>
        <dbReference type="EMBL" id="ORC86137.1"/>
    </source>
</evidence>
<dbReference type="RefSeq" id="XP_028880203.1">
    <property type="nucleotide sequence ID" value="XM_029028500.1"/>
</dbReference>
<dbReference type="EMBL" id="NBCO01000030">
    <property type="protein sequence ID" value="ORC86137.1"/>
    <property type="molecule type" value="Genomic_DNA"/>
</dbReference>
<evidence type="ECO:0000313" key="3">
    <source>
        <dbReference type="Proteomes" id="UP000192257"/>
    </source>
</evidence>
<protein>
    <submittedName>
        <fullName evidence="2">Uncharacterized protein</fullName>
    </submittedName>
</protein>
<proteinExistence type="predicted"/>
<sequence length="104" mass="11999">MYTKLHTYREEKKNTRKEQQQQQDTNSTQGSHNTIITGDTLIREKHSNTPAHQLNPKKKKTDPLREAEAEQSQSISPQRLQSLKQTTNNTHHKGTNMFAAMPCE</sequence>
<feature type="region of interest" description="Disordered" evidence="1">
    <location>
        <begin position="1"/>
        <end position="104"/>
    </location>
</feature>
<evidence type="ECO:0000256" key="1">
    <source>
        <dbReference type="SAM" id="MobiDB-lite"/>
    </source>
</evidence>
<gene>
    <name evidence="2" type="ORF">TM35_000301770</name>
</gene>
<organism evidence="2 3">
    <name type="scientific">Trypanosoma theileri</name>
    <dbReference type="NCBI Taxonomy" id="67003"/>
    <lineage>
        <taxon>Eukaryota</taxon>
        <taxon>Discoba</taxon>
        <taxon>Euglenozoa</taxon>
        <taxon>Kinetoplastea</taxon>
        <taxon>Metakinetoplastina</taxon>
        <taxon>Trypanosomatida</taxon>
        <taxon>Trypanosomatidae</taxon>
        <taxon>Trypanosoma</taxon>
    </lineage>
</organism>
<name>A0A1X0NN58_9TRYP</name>
<accession>A0A1X0NN58</accession>
<dbReference type="GeneID" id="39988280"/>
<comment type="caution">
    <text evidence="2">The sequence shown here is derived from an EMBL/GenBank/DDBJ whole genome shotgun (WGS) entry which is preliminary data.</text>
</comment>